<proteinExistence type="inferred from homology"/>
<comment type="subcellular location">
    <subcellularLocation>
        <location evidence="1">Cell membrane</location>
    </subcellularLocation>
</comment>
<keyword evidence="9" id="KW-1185">Reference proteome</keyword>
<evidence type="ECO:0000256" key="7">
    <source>
        <dbReference type="SAM" id="SignalP"/>
    </source>
</evidence>
<evidence type="ECO:0000313" key="9">
    <source>
        <dbReference type="Proteomes" id="UP000198345"/>
    </source>
</evidence>
<protein>
    <recommendedName>
        <fullName evidence="10">Lipocalin-like domain-containing protein</fullName>
    </recommendedName>
</protein>
<evidence type="ECO:0000256" key="4">
    <source>
        <dbReference type="ARBA" id="ARBA00022692"/>
    </source>
</evidence>
<keyword evidence="6" id="KW-0472">Membrane</keyword>
<keyword evidence="5" id="KW-1133">Transmembrane helix</keyword>
<evidence type="ECO:0000313" key="8">
    <source>
        <dbReference type="EMBL" id="OXA91691.1"/>
    </source>
</evidence>
<evidence type="ECO:0000256" key="2">
    <source>
        <dbReference type="ARBA" id="ARBA00007531"/>
    </source>
</evidence>
<dbReference type="Gene3D" id="2.60.40.2880">
    <property type="entry name" value="MmpS1-5, C-terminal soluble domain"/>
    <property type="match status" value="1"/>
</dbReference>
<name>A0A226HDH8_9FLAO</name>
<dbReference type="InterPro" id="IPR008693">
    <property type="entry name" value="MmpS"/>
</dbReference>
<dbReference type="AlphaFoldDB" id="A0A226HDH8"/>
<accession>A0A226HDH8</accession>
<comment type="caution">
    <text evidence="8">The sequence shown here is derived from an EMBL/GenBank/DDBJ whole genome shotgun (WGS) entry which is preliminary data.</text>
</comment>
<feature type="signal peptide" evidence="7">
    <location>
        <begin position="1"/>
        <end position="23"/>
    </location>
</feature>
<reference evidence="8 9" key="1">
    <citation type="submission" date="2016-11" db="EMBL/GenBank/DDBJ databases">
        <title>Whole genomes of Flavobacteriaceae.</title>
        <authorList>
            <person name="Stine C."/>
            <person name="Li C."/>
            <person name="Tadesse D."/>
        </authorList>
    </citation>
    <scope>NUCLEOTIDE SEQUENCE [LARGE SCALE GENOMIC DNA]</scope>
    <source>
        <strain evidence="8 9">DSM 18292</strain>
    </source>
</reference>
<evidence type="ECO:0008006" key="10">
    <source>
        <dbReference type="Google" id="ProtNLM"/>
    </source>
</evidence>
<keyword evidence="3" id="KW-1003">Cell membrane</keyword>
<dbReference type="Proteomes" id="UP000198345">
    <property type="component" value="Unassembled WGS sequence"/>
</dbReference>
<sequence>MKSIFKTLAIALTLAFTAVSCSSDNDNGSGSRDVKYEITGNYKGKLGATYMESGNAGQNVDVTTLPWTKEFKASGDTTGAGITVSGNGGAENETITVKIYVGGKVVKETTAKATSDGIIIAIPGTYIF</sequence>
<dbReference type="GO" id="GO:0005886">
    <property type="term" value="C:plasma membrane"/>
    <property type="evidence" value="ECO:0007669"/>
    <property type="project" value="UniProtKB-SubCell"/>
</dbReference>
<evidence type="ECO:0000256" key="3">
    <source>
        <dbReference type="ARBA" id="ARBA00022475"/>
    </source>
</evidence>
<dbReference type="EMBL" id="MUGW01000021">
    <property type="protein sequence ID" value="OXA91691.1"/>
    <property type="molecule type" value="Genomic_DNA"/>
</dbReference>
<dbReference type="Pfam" id="PF05423">
    <property type="entry name" value="Mycobact_memb"/>
    <property type="match status" value="1"/>
</dbReference>
<keyword evidence="4" id="KW-0812">Transmembrane</keyword>
<dbReference type="InterPro" id="IPR038468">
    <property type="entry name" value="MmpS_C"/>
</dbReference>
<evidence type="ECO:0000256" key="5">
    <source>
        <dbReference type="ARBA" id="ARBA00022989"/>
    </source>
</evidence>
<gene>
    <name evidence="8" type="ORF">B0A66_11160</name>
</gene>
<keyword evidence="7" id="KW-0732">Signal</keyword>
<feature type="chain" id="PRO_5012759407" description="Lipocalin-like domain-containing protein" evidence="7">
    <location>
        <begin position="24"/>
        <end position="128"/>
    </location>
</feature>
<evidence type="ECO:0000256" key="6">
    <source>
        <dbReference type="ARBA" id="ARBA00023136"/>
    </source>
</evidence>
<organism evidence="8 9">
    <name type="scientific">Flavobacterium hercynium</name>
    <dbReference type="NCBI Taxonomy" id="387094"/>
    <lineage>
        <taxon>Bacteria</taxon>
        <taxon>Pseudomonadati</taxon>
        <taxon>Bacteroidota</taxon>
        <taxon>Flavobacteriia</taxon>
        <taxon>Flavobacteriales</taxon>
        <taxon>Flavobacteriaceae</taxon>
        <taxon>Flavobacterium</taxon>
    </lineage>
</organism>
<comment type="similarity">
    <text evidence="2">Belongs to the MmpS family.</text>
</comment>
<dbReference type="OrthoDB" id="1377205at2"/>
<dbReference type="RefSeq" id="WP_089049915.1">
    <property type="nucleotide sequence ID" value="NZ_FXTV01000010.1"/>
</dbReference>
<evidence type="ECO:0000256" key="1">
    <source>
        <dbReference type="ARBA" id="ARBA00004236"/>
    </source>
</evidence>
<dbReference type="PROSITE" id="PS51257">
    <property type="entry name" value="PROKAR_LIPOPROTEIN"/>
    <property type="match status" value="1"/>
</dbReference>